<protein>
    <recommendedName>
        <fullName evidence="1">non-specific serine/threonine protein kinase</fullName>
        <ecNumber evidence="1">2.7.11.1</ecNumber>
    </recommendedName>
</protein>
<dbReference type="PANTHER" id="PTHR43895:SF32">
    <property type="entry name" value="SERINE_THREONINE-PROTEIN KINASE CHK1"/>
    <property type="match status" value="1"/>
</dbReference>
<dbReference type="SMART" id="SM00220">
    <property type="entry name" value="S_TKc"/>
    <property type="match status" value="1"/>
</dbReference>
<dbReference type="Proteomes" id="UP000054321">
    <property type="component" value="Unassembled WGS sequence"/>
</dbReference>
<dbReference type="Pfam" id="PF00069">
    <property type="entry name" value="Pkinase"/>
    <property type="match status" value="1"/>
</dbReference>
<dbReference type="OrthoDB" id="4062651at2759"/>
<dbReference type="FunCoup" id="A0A0C3I0W5">
    <property type="interactions" value="246"/>
</dbReference>
<dbReference type="InterPro" id="IPR011009">
    <property type="entry name" value="Kinase-like_dom_sf"/>
</dbReference>
<reference evidence="13" key="2">
    <citation type="submission" date="2015-01" db="EMBL/GenBank/DDBJ databases">
        <title>Evolutionary Origins and Diversification of the Mycorrhizal Mutualists.</title>
        <authorList>
            <consortium name="DOE Joint Genome Institute"/>
            <consortium name="Mycorrhizal Genomics Consortium"/>
            <person name="Kohler A."/>
            <person name="Kuo A."/>
            <person name="Nagy L.G."/>
            <person name="Floudas D."/>
            <person name="Copeland A."/>
            <person name="Barry K.W."/>
            <person name="Cichocki N."/>
            <person name="Veneault-Fourrey C."/>
            <person name="LaButti K."/>
            <person name="Lindquist E.A."/>
            <person name="Lipzen A."/>
            <person name="Lundell T."/>
            <person name="Morin E."/>
            <person name="Murat C."/>
            <person name="Riley R."/>
            <person name="Ohm R."/>
            <person name="Sun H."/>
            <person name="Tunlid A."/>
            <person name="Henrissat B."/>
            <person name="Grigoriev I.V."/>
            <person name="Hibbett D.S."/>
            <person name="Martin F."/>
        </authorList>
    </citation>
    <scope>NUCLEOTIDE SEQUENCE [LARGE SCALE GENOMIC DNA]</scope>
    <source>
        <strain evidence="13">Zn</strain>
    </source>
</reference>
<sequence length="389" mass="43267">MATETGIGLKARRLSVNLPDDFELEVVELHSLYAEESKLPGRHGKSVGKGATANVRLIRKKGAHTGEVYAAKEFRGKSCNETVKEHEMKVKSEYCIAKSVHHPNIVETFCLCTNHGRWTQVMEFCERGDLFNLVSQKYLSHDDHLAERLCLFKQLVRGLTYLHNNGIAHRDIKPENLLLTRHCRLKITDFGVSEVFSGLHPGLGSACGQCGRDMGEVRLCAPGICGSSPYVAPEVIARQAAYDPRLMDVWGAAVVMLCICSNGILWEKAVAGNSPTYDSLVNGWTKWNSTHPKGFRITEMDYPHVGFFDTRINPPALRRLLLTMLNPDPSQRVTMTGVANNRWLKVVECCQSDTLESAPVEIDASKSSSLQNNLKAIHHSHQPPRSHTG</sequence>
<evidence type="ECO:0000256" key="9">
    <source>
        <dbReference type="PROSITE-ProRule" id="PRU10141"/>
    </source>
</evidence>
<dbReference type="InParanoid" id="A0A0C3I0W5"/>
<dbReference type="GO" id="GO:0004674">
    <property type="term" value="F:protein serine/threonine kinase activity"/>
    <property type="evidence" value="ECO:0007669"/>
    <property type="project" value="UniProtKB-KW"/>
</dbReference>
<proteinExistence type="inferred from homology"/>
<evidence type="ECO:0000256" key="2">
    <source>
        <dbReference type="ARBA" id="ARBA00022527"/>
    </source>
</evidence>
<keyword evidence="2 10" id="KW-0723">Serine/threonine-protein kinase</keyword>
<dbReference type="InterPro" id="IPR000719">
    <property type="entry name" value="Prot_kinase_dom"/>
</dbReference>
<dbReference type="AlphaFoldDB" id="A0A0C3I0W5"/>
<keyword evidence="3" id="KW-0808">Transferase</keyword>
<name>A0A0C3I0W5_OIDMZ</name>
<evidence type="ECO:0000256" key="5">
    <source>
        <dbReference type="ARBA" id="ARBA00022777"/>
    </source>
</evidence>
<evidence type="ECO:0000313" key="13">
    <source>
        <dbReference type="Proteomes" id="UP000054321"/>
    </source>
</evidence>
<evidence type="ECO:0000256" key="4">
    <source>
        <dbReference type="ARBA" id="ARBA00022741"/>
    </source>
</evidence>
<dbReference type="PROSITE" id="PS00107">
    <property type="entry name" value="PROTEIN_KINASE_ATP"/>
    <property type="match status" value="1"/>
</dbReference>
<accession>A0A0C3I0W5</accession>
<comment type="catalytic activity">
    <reaction evidence="7">
        <text>L-threonyl-[protein] + ATP = O-phospho-L-threonyl-[protein] + ADP + H(+)</text>
        <dbReference type="Rhea" id="RHEA:46608"/>
        <dbReference type="Rhea" id="RHEA-COMP:11060"/>
        <dbReference type="Rhea" id="RHEA-COMP:11605"/>
        <dbReference type="ChEBI" id="CHEBI:15378"/>
        <dbReference type="ChEBI" id="CHEBI:30013"/>
        <dbReference type="ChEBI" id="CHEBI:30616"/>
        <dbReference type="ChEBI" id="CHEBI:61977"/>
        <dbReference type="ChEBI" id="CHEBI:456216"/>
        <dbReference type="EC" id="2.7.11.1"/>
    </reaction>
</comment>
<dbReference type="EC" id="2.7.11.1" evidence="1"/>
<evidence type="ECO:0000259" key="11">
    <source>
        <dbReference type="PROSITE" id="PS50011"/>
    </source>
</evidence>
<comment type="catalytic activity">
    <reaction evidence="8">
        <text>L-seryl-[protein] + ATP = O-phospho-L-seryl-[protein] + ADP + H(+)</text>
        <dbReference type="Rhea" id="RHEA:17989"/>
        <dbReference type="Rhea" id="RHEA-COMP:9863"/>
        <dbReference type="Rhea" id="RHEA-COMP:11604"/>
        <dbReference type="ChEBI" id="CHEBI:15378"/>
        <dbReference type="ChEBI" id="CHEBI:29999"/>
        <dbReference type="ChEBI" id="CHEBI:30616"/>
        <dbReference type="ChEBI" id="CHEBI:83421"/>
        <dbReference type="ChEBI" id="CHEBI:456216"/>
        <dbReference type="EC" id="2.7.11.1"/>
    </reaction>
</comment>
<evidence type="ECO:0000256" key="10">
    <source>
        <dbReference type="RuleBase" id="RU000304"/>
    </source>
</evidence>
<dbReference type="Gene3D" id="1.10.510.10">
    <property type="entry name" value="Transferase(Phosphotransferase) domain 1"/>
    <property type="match status" value="1"/>
</dbReference>
<dbReference type="STRING" id="913774.A0A0C3I0W5"/>
<comment type="similarity">
    <text evidence="10">Belongs to the protein kinase superfamily.</text>
</comment>
<dbReference type="PANTHER" id="PTHR43895">
    <property type="entry name" value="CALCIUM/CALMODULIN-DEPENDENT PROTEIN KINASE KINASE-RELATED"/>
    <property type="match status" value="1"/>
</dbReference>
<dbReference type="PROSITE" id="PS00108">
    <property type="entry name" value="PROTEIN_KINASE_ST"/>
    <property type="match status" value="1"/>
</dbReference>
<keyword evidence="6 9" id="KW-0067">ATP-binding</keyword>
<keyword evidence="4 9" id="KW-0547">Nucleotide-binding</keyword>
<dbReference type="SUPFAM" id="SSF56112">
    <property type="entry name" value="Protein kinase-like (PK-like)"/>
    <property type="match status" value="1"/>
</dbReference>
<evidence type="ECO:0000256" key="7">
    <source>
        <dbReference type="ARBA" id="ARBA00047899"/>
    </source>
</evidence>
<evidence type="ECO:0000256" key="6">
    <source>
        <dbReference type="ARBA" id="ARBA00022840"/>
    </source>
</evidence>
<keyword evidence="13" id="KW-1185">Reference proteome</keyword>
<feature type="domain" description="Protein kinase" evidence="11">
    <location>
        <begin position="41"/>
        <end position="344"/>
    </location>
</feature>
<evidence type="ECO:0000256" key="3">
    <source>
        <dbReference type="ARBA" id="ARBA00022679"/>
    </source>
</evidence>
<dbReference type="InterPro" id="IPR008271">
    <property type="entry name" value="Ser/Thr_kinase_AS"/>
</dbReference>
<evidence type="ECO:0000313" key="12">
    <source>
        <dbReference type="EMBL" id="KIN08082.1"/>
    </source>
</evidence>
<gene>
    <name evidence="12" type="ORF">OIDMADRAFT_109261</name>
</gene>
<dbReference type="PROSITE" id="PS50011">
    <property type="entry name" value="PROTEIN_KINASE_DOM"/>
    <property type="match status" value="1"/>
</dbReference>
<feature type="binding site" evidence="9">
    <location>
        <position position="72"/>
    </location>
    <ligand>
        <name>ATP</name>
        <dbReference type="ChEBI" id="CHEBI:30616"/>
    </ligand>
</feature>
<dbReference type="GO" id="GO:0005524">
    <property type="term" value="F:ATP binding"/>
    <property type="evidence" value="ECO:0007669"/>
    <property type="project" value="UniProtKB-UniRule"/>
</dbReference>
<evidence type="ECO:0000256" key="1">
    <source>
        <dbReference type="ARBA" id="ARBA00012513"/>
    </source>
</evidence>
<dbReference type="EMBL" id="KN832870">
    <property type="protein sequence ID" value="KIN08082.1"/>
    <property type="molecule type" value="Genomic_DNA"/>
</dbReference>
<evidence type="ECO:0000256" key="8">
    <source>
        <dbReference type="ARBA" id="ARBA00048679"/>
    </source>
</evidence>
<keyword evidence="5" id="KW-0418">Kinase</keyword>
<dbReference type="InterPro" id="IPR017441">
    <property type="entry name" value="Protein_kinase_ATP_BS"/>
</dbReference>
<dbReference type="GO" id="GO:0007165">
    <property type="term" value="P:signal transduction"/>
    <property type="evidence" value="ECO:0007669"/>
    <property type="project" value="TreeGrafter"/>
</dbReference>
<reference evidence="12 13" key="1">
    <citation type="submission" date="2014-04" db="EMBL/GenBank/DDBJ databases">
        <authorList>
            <consortium name="DOE Joint Genome Institute"/>
            <person name="Kuo A."/>
            <person name="Martino E."/>
            <person name="Perotto S."/>
            <person name="Kohler A."/>
            <person name="Nagy L.G."/>
            <person name="Floudas D."/>
            <person name="Copeland A."/>
            <person name="Barry K.W."/>
            <person name="Cichocki N."/>
            <person name="Veneault-Fourrey C."/>
            <person name="LaButti K."/>
            <person name="Lindquist E.A."/>
            <person name="Lipzen A."/>
            <person name="Lundell T."/>
            <person name="Morin E."/>
            <person name="Murat C."/>
            <person name="Sun H."/>
            <person name="Tunlid A."/>
            <person name="Henrissat B."/>
            <person name="Grigoriev I.V."/>
            <person name="Hibbett D.S."/>
            <person name="Martin F."/>
            <person name="Nordberg H.P."/>
            <person name="Cantor M.N."/>
            <person name="Hua S.X."/>
        </authorList>
    </citation>
    <scope>NUCLEOTIDE SEQUENCE [LARGE SCALE GENOMIC DNA]</scope>
    <source>
        <strain evidence="12 13">Zn</strain>
    </source>
</reference>
<dbReference type="HOGENOM" id="CLU_000288_63_33_1"/>
<organism evidence="12 13">
    <name type="scientific">Oidiodendron maius (strain Zn)</name>
    <dbReference type="NCBI Taxonomy" id="913774"/>
    <lineage>
        <taxon>Eukaryota</taxon>
        <taxon>Fungi</taxon>
        <taxon>Dikarya</taxon>
        <taxon>Ascomycota</taxon>
        <taxon>Pezizomycotina</taxon>
        <taxon>Leotiomycetes</taxon>
        <taxon>Leotiomycetes incertae sedis</taxon>
        <taxon>Myxotrichaceae</taxon>
        <taxon>Oidiodendron</taxon>
    </lineage>
</organism>